<evidence type="ECO:0008006" key="2">
    <source>
        <dbReference type="Google" id="ProtNLM"/>
    </source>
</evidence>
<dbReference type="Gene3D" id="3.40.50.1450">
    <property type="entry name" value="HybD-like"/>
    <property type="match status" value="1"/>
</dbReference>
<comment type="caution">
    <text evidence="1">The sequence shown here is derived from an EMBL/GenBank/DDBJ whole genome shotgun (WGS) entry which is preliminary data.</text>
</comment>
<dbReference type="InterPro" id="IPR023430">
    <property type="entry name" value="Pept_HybD-like_dom_sf"/>
</dbReference>
<dbReference type="EMBL" id="BARU01016694">
    <property type="protein sequence ID" value="GAH51461.1"/>
    <property type="molecule type" value="Genomic_DNA"/>
</dbReference>
<protein>
    <recommendedName>
        <fullName evidence="2">Hydrogenase maturation protease</fullName>
    </recommendedName>
</protein>
<accession>X1G0S2</accession>
<dbReference type="AlphaFoldDB" id="X1G0S2"/>
<sequence length="101" mass="11642">ILDGMRGGSKVGDLHFFSHGNYRETLHLSTKHDASFLNALKVGEQLGYNLPRNIDIIGIEVEEDKCFGECFSDKLEERIIYIYNEIKELVFAKKNCKFEKN</sequence>
<reference evidence="1" key="1">
    <citation type="journal article" date="2014" name="Front. Microbiol.">
        <title>High frequency of phylogenetically diverse reductive dehalogenase-homologous genes in deep subseafloor sedimentary metagenomes.</title>
        <authorList>
            <person name="Kawai M."/>
            <person name="Futagami T."/>
            <person name="Toyoda A."/>
            <person name="Takaki Y."/>
            <person name="Nishi S."/>
            <person name="Hori S."/>
            <person name="Arai W."/>
            <person name="Tsubouchi T."/>
            <person name="Morono Y."/>
            <person name="Uchiyama I."/>
            <person name="Ito T."/>
            <person name="Fujiyama A."/>
            <person name="Inagaki F."/>
            <person name="Takami H."/>
        </authorList>
    </citation>
    <scope>NUCLEOTIDE SEQUENCE</scope>
    <source>
        <strain evidence="1">Expedition CK06-06</strain>
    </source>
</reference>
<proteinExistence type="predicted"/>
<dbReference type="SUPFAM" id="SSF53163">
    <property type="entry name" value="HybD-like"/>
    <property type="match status" value="1"/>
</dbReference>
<feature type="non-terminal residue" evidence="1">
    <location>
        <position position="1"/>
    </location>
</feature>
<gene>
    <name evidence="1" type="ORF">S03H2_27736</name>
</gene>
<name>X1G0S2_9ZZZZ</name>
<evidence type="ECO:0000313" key="1">
    <source>
        <dbReference type="EMBL" id="GAH51461.1"/>
    </source>
</evidence>
<organism evidence="1">
    <name type="scientific">marine sediment metagenome</name>
    <dbReference type="NCBI Taxonomy" id="412755"/>
    <lineage>
        <taxon>unclassified sequences</taxon>
        <taxon>metagenomes</taxon>
        <taxon>ecological metagenomes</taxon>
    </lineage>
</organism>